<keyword evidence="1" id="KW-0812">Transmembrane</keyword>
<keyword evidence="1" id="KW-1133">Transmembrane helix</keyword>
<keyword evidence="1" id="KW-0472">Membrane</keyword>
<comment type="caution">
    <text evidence="2">The sequence shown here is derived from an EMBL/GenBank/DDBJ whole genome shotgun (WGS) entry which is preliminary data.</text>
</comment>
<evidence type="ECO:0000256" key="1">
    <source>
        <dbReference type="SAM" id="Phobius"/>
    </source>
</evidence>
<evidence type="ECO:0008006" key="4">
    <source>
        <dbReference type="Google" id="ProtNLM"/>
    </source>
</evidence>
<sequence>MNVVKHNEIKDQIAAGEARMRAREESTLLDRAGERAIEAKDGFTQFAKDHPIAVVAGGLALGVLISGLFRNSPTRKAGRVAAAKTSGAAAIGSQLAASWFAQALSAAGEARRAGADQLNDLGDGISVAGRKARREAGHLTHEAGANAREFKRDALRLIDRVVGSRKH</sequence>
<protein>
    <recommendedName>
        <fullName evidence="4">DUF883 domain-containing protein</fullName>
    </recommendedName>
</protein>
<proteinExistence type="predicted"/>
<dbReference type="STRING" id="1572751.PK98_05410"/>
<accession>A0A0B2C1D0</accession>
<dbReference type="AlphaFoldDB" id="A0A0B2C1D0"/>
<gene>
    <name evidence="2" type="ORF">PK98_05410</name>
</gene>
<evidence type="ECO:0000313" key="2">
    <source>
        <dbReference type="EMBL" id="KHL25995.1"/>
    </source>
</evidence>
<dbReference type="OrthoDB" id="7428389at2"/>
<dbReference type="Proteomes" id="UP000030988">
    <property type="component" value="Unassembled WGS sequence"/>
</dbReference>
<evidence type="ECO:0000313" key="3">
    <source>
        <dbReference type="Proteomes" id="UP000030988"/>
    </source>
</evidence>
<name>A0A0B2C1D0_9SPHN</name>
<keyword evidence="3" id="KW-1185">Reference proteome</keyword>
<dbReference type="EMBL" id="JTDN01000001">
    <property type="protein sequence ID" value="KHL25995.1"/>
    <property type="molecule type" value="Genomic_DNA"/>
</dbReference>
<reference evidence="2 3" key="1">
    <citation type="submission" date="2014-11" db="EMBL/GenBank/DDBJ databases">
        <title>Draft genome sequence of Kirrobacter mercurialis.</title>
        <authorList>
            <person name="Coil D.A."/>
            <person name="Eisen J.A."/>
        </authorList>
    </citation>
    <scope>NUCLEOTIDE SEQUENCE [LARGE SCALE GENOMIC DNA]</scope>
    <source>
        <strain evidence="2 3">Coronado</strain>
    </source>
</reference>
<organism evidence="2 3">
    <name type="scientific">Croceibacterium mercuriale</name>
    <dbReference type="NCBI Taxonomy" id="1572751"/>
    <lineage>
        <taxon>Bacteria</taxon>
        <taxon>Pseudomonadati</taxon>
        <taxon>Pseudomonadota</taxon>
        <taxon>Alphaproteobacteria</taxon>
        <taxon>Sphingomonadales</taxon>
        <taxon>Erythrobacteraceae</taxon>
        <taxon>Croceibacterium</taxon>
    </lineage>
</organism>
<feature type="transmembrane region" description="Helical" evidence="1">
    <location>
        <begin position="50"/>
        <end position="69"/>
    </location>
</feature>
<dbReference type="RefSeq" id="WP_039094854.1">
    <property type="nucleotide sequence ID" value="NZ_JTDN01000001.1"/>
</dbReference>